<keyword evidence="13" id="KW-1185">Reference proteome</keyword>
<keyword evidence="7" id="KW-0539">Nucleus</keyword>
<evidence type="ECO:0000313" key="13">
    <source>
        <dbReference type="Proteomes" id="UP001459277"/>
    </source>
</evidence>
<dbReference type="PANTHER" id="PTHR22930:SF228">
    <property type="entry name" value="PROTEIN ALP1-LIKE"/>
    <property type="match status" value="1"/>
</dbReference>
<name>A0AAW2D7X9_9ROSI</name>
<dbReference type="GO" id="GO:0016787">
    <property type="term" value="F:hydrolase activity"/>
    <property type="evidence" value="ECO:0007669"/>
    <property type="project" value="UniProtKB-KW"/>
</dbReference>
<dbReference type="Pfam" id="PF26138">
    <property type="entry name" value="DUF8040"/>
    <property type="match status" value="1"/>
</dbReference>
<evidence type="ECO:0000256" key="6">
    <source>
        <dbReference type="ARBA" id="ARBA00022801"/>
    </source>
</evidence>
<evidence type="ECO:0000256" key="1">
    <source>
        <dbReference type="ARBA" id="ARBA00001968"/>
    </source>
</evidence>
<dbReference type="Pfam" id="PF13359">
    <property type="entry name" value="DDE_Tnp_4"/>
    <property type="match status" value="1"/>
</dbReference>
<keyword evidence="6" id="KW-0378">Hydrolase</keyword>
<keyword evidence="4" id="KW-0540">Nuclease</keyword>
<feature type="domain" description="Myb/SANT-like" evidence="9">
    <location>
        <begin position="294"/>
        <end position="383"/>
    </location>
</feature>
<dbReference type="InterPro" id="IPR058353">
    <property type="entry name" value="DUF8040"/>
</dbReference>
<evidence type="ECO:0008006" key="14">
    <source>
        <dbReference type="Google" id="ProtNLM"/>
    </source>
</evidence>
<dbReference type="Gene3D" id="3.30.70.100">
    <property type="match status" value="1"/>
</dbReference>
<sequence>MFLHTIGHNVRFRVIAARFHRSIETSYRYFKIVLKAVLQLYRHVVRLPDNSTPPEIRNSRRFYPYFKDCVGAIDGTHVRASVPIEIQGRFRGRKGRTTQNVLAAISFDLRFTYMLAGWEGSAHDSRILNDALSKYYLGDAGYGNRPGILSPYRSVRYHLKEFSDHPPENAKELFNLRHSSLRTTIERGFGVIKKRFRVLDAKPFWSFNTQVDVVLACGVIHNHIMGVDPNDTIMQAGTCETESNDRVQPSRREAIVESREWNNKRDEICQAMWIILLAIAMSKNKGKEPGSQLRWTQPMCDMLFKMLVVEAEQGNKPSNKYKPQSLDKVAKEIGVKFNVECYASHVHNRLRTVRKEWKLIQEIRKKSGFGWDDNLKMITYDKQTYDAEVLYDEMAIVVGKDMATGGFSKQWSEHSPLVENETPQNDIQNPEFEGDFDTLPKDAHEASNGTSSKGRSHRKRTYAAMNEDGPFSEMTEQLKQIAVAVTALSHGPVNTNELHKVVMNVEGFEEDMLDEAFDHLGTFGTLNGDYDRNCIDKVSVDGEKGMLTIVGDVDPVLVVRSLKKIGKVLEIISVGPPKPPEYCEEFKFRECRPCPRPPSCKECQLIFTTYPYNDGRTCSIL</sequence>
<evidence type="ECO:0000259" key="10">
    <source>
        <dbReference type="Pfam" id="PF13359"/>
    </source>
</evidence>
<evidence type="ECO:0000256" key="8">
    <source>
        <dbReference type="SAM" id="MobiDB-lite"/>
    </source>
</evidence>
<feature type="domain" description="DDE Tnp4" evidence="10">
    <location>
        <begin position="73"/>
        <end position="222"/>
    </location>
</feature>
<evidence type="ECO:0000256" key="3">
    <source>
        <dbReference type="ARBA" id="ARBA00006958"/>
    </source>
</evidence>
<comment type="cofactor">
    <cofactor evidence="1">
        <name>a divalent metal cation</name>
        <dbReference type="ChEBI" id="CHEBI:60240"/>
    </cofactor>
</comment>
<evidence type="ECO:0000256" key="7">
    <source>
        <dbReference type="ARBA" id="ARBA00023242"/>
    </source>
</evidence>
<dbReference type="GO" id="GO:0046872">
    <property type="term" value="F:metal ion binding"/>
    <property type="evidence" value="ECO:0007669"/>
    <property type="project" value="UniProtKB-KW"/>
</dbReference>
<dbReference type="GO" id="GO:0004518">
    <property type="term" value="F:nuclease activity"/>
    <property type="evidence" value="ECO:0007669"/>
    <property type="project" value="UniProtKB-KW"/>
</dbReference>
<feature type="region of interest" description="Disordered" evidence="8">
    <location>
        <begin position="414"/>
        <end position="460"/>
    </location>
</feature>
<evidence type="ECO:0000259" key="11">
    <source>
        <dbReference type="Pfam" id="PF26138"/>
    </source>
</evidence>
<comment type="similarity">
    <text evidence="3">Belongs to the HARBI1 family.</text>
</comment>
<evidence type="ECO:0000256" key="4">
    <source>
        <dbReference type="ARBA" id="ARBA00022722"/>
    </source>
</evidence>
<protein>
    <recommendedName>
        <fullName evidence="14">Transposase</fullName>
    </recommendedName>
</protein>
<evidence type="ECO:0000256" key="5">
    <source>
        <dbReference type="ARBA" id="ARBA00022723"/>
    </source>
</evidence>
<proteinExistence type="inferred from homology"/>
<keyword evidence="5" id="KW-0479">Metal-binding</keyword>
<dbReference type="Proteomes" id="UP001459277">
    <property type="component" value="Unassembled WGS sequence"/>
</dbReference>
<dbReference type="EMBL" id="JAZDWU010000004">
    <property type="protein sequence ID" value="KAL0006507.1"/>
    <property type="molecule type" value="Genomic_DNA"/>
</dbReference>
<comment type="caution">
    <text evidence="12">The sequence shown here is derived from an EMBL/GenBank/DDBJ whole genome shotgun (WGS) entry which is preliminary data.</text>
</comment>
<dbReference type="InterPro" id="IPR024752">
    <property type="entry name" value="Myb/SANT-like_dom"/>
</dbReference>
<evidence type="ECO:0000259" key="9">
    <source>
        <dbReference type="Pfam" id="PF12776"/>
    </source>
</evidence>
<reference evidence="12 13" key="1">
    <citation type="submission" date="2024-01" db="EMBL/GenBank/DDBJ databases">
        <title>A telomere-to-telomere, gap-free genome of sweet tea (Lithocarpus litseifolius).</title>
        <authorList>
            <person name="Zhou J."/>
        </authorList>
    </citation>
    <scope>NUCLEOTIDE SEQUENCE [LARGE SCALE GENOMIC DNA]</scope>
    <source>
        <strain evidence="12">Zhou-2022a</strain>
        <tissue evidence="12">Leaf</tissue>
    </source>
</reference>
<feature type="domain" description="DUF8040" evidence="11">
    <location>
        <begin position="1"/>
        <end position="38"/>
    </location>
</feature>
<gene>
    <name evidence="12" type="ORF">SO802_014068</name>
</gene>
<organism evidence="12 13">
    <name type="scientific">Lithocarpus litseifolius</name>
    <dbReference type="NCBI Taxonomy" id="425828"/>
    <lineage>
        <taxon>Eukaryota</taxon>
        <taxon>Viridiplantae</taxon>
        <taxon>Streptophyta</taxon>
        <taxon>Embryophyta</taxon>
        <taxon>Tracheophyta</taxon>
        <taxon>Spermatophyta</taxon>
        <taxon>Magnoliopsida</taxon>
        <taxon>eudicotyledons</taxon>
        <taxon>Gunneridae</taxon>
        <taxon>Pentapetalae</taxon>
        <taxon>rosids</taxon>
        <taxon>fabids</taxon>
        <taxon>Fagales</taxon>
        <taxon>Fagaceae</taxon>
        <taxon>Lithocarpus</taxon>
    </lineage>
</organism>
<dbReference type="Pfam" id="PF12776">
    <property type="entry name" value="Myb_DNA-bind_3"/>
    <property type="match status" value="1"/>
</dbReference>
<dbReference type="PANTHER" id="PTHR22930">
    <property type="match status" value="1"/>
</dbReference>
<comment type="subcellular location">
    <subcellularLocation>
        <location evidence="2">Nucleus</location>
    </subcellularLocation>
</comment>
<dbReference type="AlphaFoldDB" id="A0AAW2D7X9"/>
<evidence type="ECO:0000256" key="2">
    <source>
        <dbReference type="ARBA" id="ARBA00004123"/>
    </source>
</evidence>
<dbReference type="InterPro" id="IPR027806">
    <property type="entry name" value="HARBI1_dom"/>
</dbReference>
<accession>A0AAW2D7X9</accession>
<dbReference type="GO" id="GO:0005634">
    <property type="term" value="C:nucleus"/>
    <property type="evidence" value="ECO:0007669"/>
    <property type="project" value="UniProtKB-SubCell"/>
</dbReference>
<evidence type="ECO:0000313" key="12">
    <source>
        <dbReference type="EMBL" id="KAL0006507.1"/>
    </source>
</evidence>
<dbReference type="InterPro" id="IPR045249">
    <property type="entry name" value="HARBI1-like"/>
</dbReference>